<evidence type="ECO:0000259" key="1">
    <source>
        <dbReference type="Pfam" id="PF23412"/>
    </source>
</evidence>
<dbReference type="Gene3D" id="3.30.40.10">
    <property type="entry name" value="Zinc/RING finger domain, C3HC4 (zinc finger)"/>
    <property type="match status" value="1"/>
</dbReference>
<dbReference type="Pfam" id="PF23412">
    <property type="entry name" value="zf_RING_Vps8"/>
    <property type="match status" value="1"/>
</dbReference>
<name>A0AAN9KB57_CANGL</name>
<dbReference type="AlphaFoldDB" id="A0AAN9KB57"/>
<dbReference type="InterPro" id="IPR013083">
    <property type="entry name" value="Znf_RING/FYVE/PHD"/>
</dbReference>
<accession>A0AAN9KB57</accession>
<organism evidence="2 3">
    <name type="scientific">Canavalia gladiata</name>
    <name type="common">Sword bean</name>
    <name type="synonym">Dolichos gladiatus</name>
    <dbReference type="NCBI Taxonomy" id="3824"/>
    <lineage>
        <taxon>Eukaryota</taxon>
        <taxon>Viridiplantae</taxon>
        <taxon>Streptophyta</taxon>
        <taxon>Embryophyta</taxon>
        <taxon>Tracheophyta</taxon>
        <taxon>Spermatophyta</taxon>
        <taxon>Magnoliopsida</taxon>
        <taxon>eudicotyledons</taxon>
        <taxon>Gunneridae</taxon>
        <taxon>Pentapetalae</taxon>
        <taxon>rosids</taxon>
        <taxon>fabids</taxon>
        <taxon>Fabales</taxon>
        <taxon>Fabaceae</taxon>
        <taxon>Papilionoideae</taxon>
        <taxon>50 kb inversion clade</taxon>
        <taxon>NPAAA clade</taxon>
        <taxon>indigoferoid/millettioid clade</taxon>
        <taxon>Phaseoleae</taxon>
        <taxon>Canavalia</taxon>
    </lineage>
</organism>
<proteinExistence type="predicted"/>
<comment type="caution">
    <text evidence="2">The sequence shown here is derived from an EMBL/GenBank/DDBJ whole genome shotgun (WGS) entry which is preliminary data.</text>
</comment>
<dbReference type="SUPFAM" id="SSF57850">
    <property type="entry name" value="RING/U-box"/>
    <property type="match status" value="1"/>
</dbReference>
<dbReference type="EMBL" id="JAYMYQ010000009">
    <property type="protein sequence ID" value="KAK7313093.1"/>
    <property type="molecule type" value="Genomic_DNA"/>
</dbReference>
<sequence>MHGTTLRHRDFPPTTFLQVDDVVLTVHGHRDMCTNIEDMSYEDEYNDQDKIGVLKCGHEYHEGCLRKRLLEKKSAPCANQRH</sequence>
<evidence type="ECO:0000313" key="3">
    <source>
        <dbReference type="Proteomes" id="UP001367508"/>
    </source>
</evidence>
<keyword evidence="3" id="KW-1185">Reference proteome</keyword>
<dbReference type="Proteomes" id="UP001367508">
    <property type="component" value="Unassembled WGS sequence"/>
</dbReference>
<evidence type="ECO:0000313" key="2">
    <source>
        <dbReference type="EMBL" id="KAK7313093.1"/>
    </source>
</evidence>
<feature type="domain" description="Vps8 RING finger" evidence="1">
    <location>
        <begin position="40"/>
        <end position="68"/>
    </location>
</feature>
<dbReference type="InterPro" id="IPR056939">
    <property type="entry name" value="Znf_RING_Vps8"/>
</dbReference>
<reference evidence="2 3" key="1">
    <citation type="submission" date="2024-01" db="EMBL/GenBank/DDBJ databases">
        <title>The genomes of 5 underutilized Papilionoideae crops provide insights into root nodulation and disease resistanc.</title>
        <authorList>
            <person name="Jiang F."/>
        </authorList>
    </citation>
    <scope>NUCLEOTIDE SEQUENCE [LARGE SCALE GENOMIC DNA]</scope>
    <source>
        <strain evidence="2">LVBAO_FW01</strain>
        <tissue evidence="2">Leaves</tissue>
    </source>
</reference>
<protein>
    <recommendedName>
        <fullName evidence="1">Vps8 RING finger domain-containing protein</fullName>
    </recommendedName>
</protein>
<gene>
    <name evidence="2" type="ORF">VNO77_37492</name>
</gene>